<name>A0A7E4W2B5_PANRE</name>
<dbReference type="Proteomes" id="UP000492821">
    <property type="component" value="Unassembled WGS sequence"/>
</dbReference>
<feature type="region of interest" description="Disordered" evidence="1">
    <location>
        <begin position="299"/>
        <end position="333"/>
    </location>
</feature>
<proteinExistence type="predicted"/>
<organism evidence="2 3">
    <name type="scientific">Panagrellus redivivus</name>
    <name type="common">Microworm</name>
    <dbReference type="NCBI Taxonomy" id="6233"/>
    <lineage>
        <taxon>Eukaryota</taxon>
        <taxon>Metazoa</taxon>
        <taxon>Ecdysozoa</taxon>
        <taxon>Nematoda</taxon>
        <taxon>Chromadorea</taxon>
        <taxon>Rhabditida</taxon>
        <taxon>Tylenchina</taxon>
        <taxon>Panagrolaimomorpha</taxon>
        <taxon>Panagrolaimoidea</taxon>
        <taxon>Panagrolaimidae</taxon>
        <taxon>Panagrellus</taxon>
    </lineage>
</organism>
<evidence type="ECO:0000256" key="1">
    <source>
        <dbReference type="SAM" id="MobiDB-lite"/>
    </source>
</evidence>
<evidence type="ECO:0000313" key="3">
    <source>
        <dbReference type="WBParaSite" id="Pan_g6103.t1"/>
    </source>
</evidence>
<sequence>MSIIEGCANHTGHNESTVFTNRFVPYEHLFDFTSVSVLNCYDLERRKPVTVGIHQMPQPFDRDSVVEDGFYEPCIANLLDVVCDDEAKLYFTVSEIPQNAITIDEYVGNQLDNDISAIRKAVRLAMRQMLLLFMSMVETECSISHIPAKSVLLEVNEKKPQQFQLKFVCNLLESGVAELKYFKINLLTVATMFSNLYYNVNPKFTTMTPMEYEFFHGCCWKSPTTLGELWLLPYIQSDLDDNGSGPYKECERSCCNDVSKVETDGKADANDSIDSQLSSHMEHLSVDDETVDDAVSTNFASEHDDEHKDVEMRSPSKSEFYDNPFEHSNADEVGSERVFGPVNMENDEVDIIPDGFVEIPKKC</sequence>
<keyword evidence="2" id="KW-1185">Reference proteome</keyword>
<reference evidence="2" key="1">
    <citation type="journal article" date="2013" name="Genetics">
        <title>The draft genome and transcriptome of Panagrellus redivivus are shaped by the harsh demands of a free-living lifestyle.</title>
        <authorList>
            <person name="Srinivasan J."/>
            <person name="Dillman A.R."/>
            <person name="Macchietto M.G."/>
            <person name="Heikkinen L."/>
            <person name="Lakso M."/>
            <person name="Fracchia K.M."/>
            <person name="Antoshechkin I."/>
            <person name="Mortazavi A."/>
            <person name="Wong G."/>
            <person name="Sternberg P.W."/>
        </authorList>
    </citation>
    <scope>NUCLEOTIDE SEQUENCE [LARGE SCALE GENOMIC DNA]</scope>
    <source>
        <strain evidence="2">MT8872</strain>
    </source>
</reference>
<reference evidence="3" key="2">
    <citation type="submission" date="2020-10" db="UniProtKB">
        <authorList>
            <consortium name="WormBaseParasite"/>
        </authorList>
    </citation>
    <scope>IDENTIFICATION</scope>
</reference>
<protein>
    <submittedName>
        <fullName evidence="3">HORMA domain-containing protein</fullName>
    </submittedName>
</protein>
<evidence type="ECO:0000313" key="2">
    <source>
        <dbReference type="Proteomes" id="UP000492821"/>
    </source>
</evidence>
<accession>A0A7E4W2B5</accession>
<feature type="compositionally biased region" description="Basic and acidic residues" evidence="1">
    <location>
        <begin position="301"/>
        <end position="330"/>
    </location>
</feature>
<dbReference type="WBParaSite" id="Pan_g6103.t1">
    <property type="protein sequence ID" value="Pan_g6103.t1"/>
    <property type="gene ID" value="Pan_g6103"/>
</dbReference>
<dbReference type="AlphaFoldDB" id="A0A7E4W2B5"/>